<comment type="caution">
    <text evidence="2">The sequence shown here is derived from an EMBL/GenBank/DDBJ whole genome shotgun (WGS) entry which is preliminary data.</text>
</comment>
<gene>
    <name evidence="2" type="ORF">ACFPYI_11425</name>
</gene>
<dbReference type="InterPro" id="IPR037401">
    <property type="entry name" value="SnoaL-like"/>
</dbReference>
<protein>
    <submittedName>
        <fullName evidence="2">Nuclear transport factor 2 family protein</fullName>
    </submittedName>
</protein>
<keyword evidence="3" id="KW-1185">Reference proteome</keyword>
<dbReference type="EMBL" id="JBHSQH010000001">
    <property type="protein sequence ID" value="MFC5971943.1"/>
    <property type="molecule type" value="Genomic_DNA"/>
</dbReference>
<dbReference type="InterPro" id="IPR032710">
    <property type="entry name" value="NTF2-like_dom_sf"/>
</dbReference>
<feature type="domain" description="SnoaL-like" evidence="1">
    <location>
        <begin position="7"/>
        <end position="117"/>
    </location>
</feature>
<evidence type="ECO:0000259" key="1">
    <source>
        <dbReference type="Pfam" id="PF12680"/>
    </source>
</evidence>
<evidence type="ECO:0000313" key="2">
    <source>
        <dbReference type="EMBL" id="MFC5971943.1"/>
    </source>
</evidence>
<dbReference type="SUPFAM" id="SSF54427">
    <property type="entry name" value="NTF2-like"/>
    <property type="match status" value="1"/>
</dbReference>
<accession>A0ABD5RN61</accession>
<dbReference type="Gene3D" id="3.10.450.50">
    <property type="match status" value="1"/>
</dbReference>
<reference evidence="2 3" key="1">
    <citation type="journal article" date="2019" name="Int. J. Syst. Evol. Microbiol.">
        <title>The Global Catalogue of Microorganisms (GCM) 10K type strain sequencing project: providing services to taxonomists for standard genome sequencing and annotation.</title>
        <authorList>
            <consortium name="The Broad Institute Genomics Platform"/>
            <consortium name="The Broad Institute Genome Sequencing Center for Infectious Disease"/>
            <person name="Wu L."/>
            <person name="Ma J."/>
        </authorList>
    </citation>
    <scope>NUCLEOTIDE SEQUENCE [LARGE SCALE GENOMIC DNA]</scope>
    <source>
        <strain evidence="2 3">CGMCC 1.12543</strain>
    </source>
</reference>
<dbReference type="Proteomes" id="UP001596099">
    <property type="component" value="Unassembled WGS sequence"/>
</dbReference>
<sequence>MDAVALAREYYRVIDDADYDALADLLAPGFAHDRPDQSIEGGDRFVRFMREERPETDTSHDLDAVYVLDGEAADETSSDDSASGGTEVAVRGRLRRADGSVWFGFVDVFAVEEGHLAHLRTYTH</sequence>
<dbReference type="Pfam" id="PF12680">
    <property type="entry name" value="SnoaL_2"/>
    <property type="match status" value="1"/>
</dbReference>
<evidence type="ECO:0000313" key="3">
    <source>
        <dbReference type="Proteomes" id="UP001596099"/>
    </source>
</evidence>
<dbReference type="AlphaFoldDB" id="A0ABD5RN61"/>
<proteinExistence type="predicted"/>
<organism evidence="2 3">
    <name type="scientific">Halomarina salina</name>
    <dbReference type="NCBI Taxonomy" id="1872699"/>
    <lineage>
        <taxon>Archaea</taxon>
        <taxon>Methanobacteriati</taxon>
        <taxon>Methanobacteriota</taxon>
        <taxon>Stenosarchaea group</taxon>
        <taxon>Halobacteria</taxon>
        <taxon>Halobacteriales</taxon>
        <taxon>Natronomonadaceae</taxon>
        <taxon>Halomarina</taxon>
    </lineage>
</organism>
<dbReference type="RefSeq" id="WP_247414837.1">
    <property type="nucleotide sequence ID" value="NZ_JALLGW010000001.1"/>
</dbReference>
<name>A0ABD5RN61_9EURY</name>